<gene>
    <name evidence="10" type="ORF">BN7_962</name>
</gene>
<evidence type="ECO:0000256" key="3">
    <source>
        <dbReference type="ARBA" id="ARBA00022448"/>
    </source>
</evidence>
<evidence type="ECO:0000256" key="9">
    <source>
        <dbReference type="SAM" id="MobiDB-lite"/>
    </source>
</evidence>
<dbReference type="GO" id="GO:0000007">
    <property type="term" value="F:low-affinity zinc ion transmembrane transporter activity"/>
    <property type="evidence" value="ECO:0007669"/>
    <property type="project" value="TreeGrafter"/>
</dbReference>
<dbReference type="InterPro" id="IPR003689">
    <property type="entry name" value="ZIP"/>
</dbReference>
<organism evidence="10 11">
    <name type="scientific">Wickerhamomyces ciferrii (strain ATCC 14091 / BCRC 22168 / CBS 111 / JCM 3599 / NBRC 0793 / NRRL Y-1031 F-60-10)</name>
    <name type="common">Yeast</name>
    <name type="synonym">Pichia ciferrii</name>
    <dbReference type="NCBI Taxonomy" id="1206466"/>
    <lineage>
        <taxon>Eukaryota</taxon>
        <taxon>Fungi</taxon>
        <taxon>Dikarya</taxon>
        <taxon>Ascomycota</taxon>
        <taxon>Saccharomycotina</taxon>
        <taxon>Saccharomycetes</taxon>
        <taxon>Phaffomycetales</taxon>
        <taxon>Wickerhamomycetaceae</taxon>
        <taxon>Wickerhamomyces</taxon>
    </lineage>
</organism>
<protein>
    <submittedName>
        <fullName evidence="10">Zinc-regulated transporter</fullName>
    </submittedName>
</protein>
<feature type="transmembrane region" description="Helical" evidence="8">
    <location>
        <begin position="302"/>
        <end position="324"/>
    </location>
</feature>
<comment type="similarity">
    <text evidence="2 8">Belongs to the ZIP transporter (TC 2.A.5) family.</text>
</comment>
<evidence type="ECO:0000256" key="8">
    <source>
        <dbReference type="RuleBase" id="RU362088"/>
    </source>
</evidence>
<dbReference type="STRING" id="1206466.K0KER2"/>
<dbReference type="InterPro" id="IPR004698">
    <property type="entry name" value="Zn/Fe_permease_fun/pln"/>
</dbReference>
<keyword evidence="4 8" id="KW-0812">Transmembrane</keyword>
<feature type="transmembrane region" description="Helical" evidence="8">
    <location>
        <begin position="345"/>
        <end position="364"/>
    </location>
</feature>
<feature type="transmembrane region" description="Helical" evidence="8">
    <location>
        <begin position="206"/>
        <end position="228"/>
    </location>
</feature>
<feature type="transmembrane region" description="Helical" evidence="8">
    <location>
        <begin position="269"/>
        <end position="290"/>
    </location>
</feature>
<dbReference type="PANTHER" id="PTHR11040:SF69">
    <property type="entry name" value="ZINC-REGULATED TRANSPORTER 2"/>
    <property type="match status" value="1"/>
</dbReference>
<dbReference type="Pfam" id="PF02535">
    <property type="entry name" value="Zip"/>
    <property type="match status" value="1"/>
</dbReference>
<dbReference type="NCBIfam" id="TIGR00820">
    <property type="entry name" value="zip"/>
    <property type="match status" value="1"/>
</dbReference>
<comment type="subcellular location">
    <subcellularLocation>
        <location evidence="1 8">Membrane</location>
        <topology evidence="1 8">Multi-pass membrane protein</topology>
    </subcellularLocation>
</comment>
<keyword evidence="7 8" id="KW-0472">Membrane</keyword>
<dbReference type="AlphaFoldDB" id="K0KER2"/>
<feature type="transmembrane region" description="Helical" evidence="8">
    <location>
        <begin position="234"/>
        <end position="257"/>
    </location>
</feature>
<feature type="transmembrane region" description="Helical" evidence="8">
    <location>
        <begin position="19"/>
        <end position="38"/>
    </location>
</feature>
<dbReference type="EMBL" id="CAIF01000020">
    <property type="protein sequence ID" value="CCH41421.1"/>
    <property type="molecule type" value="Genomic_DNA"/>
</dbReference>
<evidence type="ECO:0000313" key="11">
    <source>
        <dbReference type="Proteomes" id="UP000009328"/>
    </source>
</evidence>
<feature type="transmembrane region" description="Helical" evidence="8">
    <location>
        <begin position="50"/>
        <end position="71"/>
    </location>
</feature>
<evidence type="ECO:0000256" key="5">
    <source>
        <dbReference type="ARBA" id="ARBA00022989"/>
    </source>
</evidence>
<dbReference type="PANTHER" id="PTHR11040">
    <property type="entry name" value="ZINC/IRON TRANSPORTER"/>
    <property type="match status" value="1"/>
</dbReference>
<dbReference type="eggNOG" id="KOG1558">
    <property type="taxonomic scope" value="Eukaryota"/>
</dbReference>
<keyword evidence="6 8" id="KW-0406">Ion transport</keyword>
<dbReference type="GO" id="GO:0005886">
    <property type="term" value="C:plasma membrane"/>
    <property type="evidence" value="ECO:0007669"/>
    <property type="project" value="TreeGrafter"/>
</dbReference>
<dbReference type="Proteomes" id="UP000009328">
    <property type="component" value="Unassembled WGS sequence"/>
</dbReference>
<evidence type="ECO:0000256" key="6">
    <source>
        <dbReference type="ARBA" id="ARBA00023065"/>
    </source>
</evidence>
<evidence type="ECO:0000256" key="2">
    <source>
        <dbReference type="ARBA" id="ARBA00006939"/>
    </source>
</evidence>
<feature type="transmembrane region" description="Helical" evidence="8">
    <location>
        <begin position="91"/>
        <end position="112"/>
    </location>
</feature>
<reference evidence="10 11" key="1">
    <citation type="journal article" date="2012" name="Eukaryot. Cell">
        <title>Draft genome sequence of Wickerhamomyces ciferrii NRRL Y-1031 F-60-10.</title>
        <authorList>
            <person name="Schneider J."/>
            <person name="Andrea H."/>
            <person name="Blom J."/>
            <person name="Jaenicke S."/>
            <person name="Ruckert C."/>
            <person name="Schorsch C."/>
            <person name="Szczepanowski R."/>
            <person name="Farwick M."/>
            <person name="Goesmann A."/>
            <person name="Puhler A."/>
            <person name="Schaffer S."/>
            <person name="Tauch A."/>
            <person name="Kohler T."/>
            <person name="Brinkrolf K."/>
        </authorList>
    </citation>
    <scope>NUCLEOTIDE SEQUENCE [LARGE SCALE GENOMIC DNA]</scope>
    <source>
        <strain evidence="11">ATCC 14091 / BCRC 22168 / CBS 111 / JCM 3599 / NBRC 0793 / NRRL Y-1031 F-60-10</strain>
    </source>
</reference>
<evidence type="ECO:0000256" key="1">
    <source>
        <dbReference type="ARBA" id="ARBA00004141"/>
    </source>
</evidence>
<name>K0KER2_WICCF</name>
<evidence type="ECO:0000313" key="10">
    <source>
        <dbReference type="EMBL" id="CCH41421.1"/>
    </source>
</evidence>
<dbReference type="GO" id="GO:0071578">
    <property type="term" value="P:zinc ion import across plasma membrane"/>
    <property type="evidence" value="ECO:0007669"/>
    <property type="project" value="TreeGrafter"/>
</dbReference>
<keyword evidence="11" id="KW-1185">Reference proteome</keyword>
<comment type="caution">
    <text evidence="10">The sequence shown here is derived from an EMBL/GenBank/DDBJ whole genome shotgun (WGS) entry which is preliminary data.</text>
</comment>
<evidence type="ECO:0000256" key="4">
    <source>
        <dbReference type="ARBA" id="ARBA00022692"/>
    </source>
</evidence>
<sequence>MSDECSTQNDYDGRNGLRILSIFIMLISSGLGTFFPLLSSRYSSVNLPNWCWFFAKFFGSGVIVATGFIHLLQPASEALTDECLTGVISEYPWAFGICLMSLFLLFLTEIIAHHYIDIAAGNHKHGDQTHSHNHGHGHGHGNSDPTPGSSRDEFSDENENYEMEHFIQDSNSKVDETIKSIRLDNDDIESNYSSNDTTNSNYLNQILSVFILEFGVIFHSIFVGLSLSVSGEEFITLFIVLTFHQMFEGLGLGTRIAEVKWDKSRRSTPWYLALGFTFATPIAIAVGLGVRKSFNPGSRTALITNGVFDSISAGILIYTGIVELMAHEFLFSNQFKGEGGLQKMLCAYGVMCIGAGLMSLLGKWV</sequence>
<proteinExistence type="inferred from homology"/>
<accession>K0KER2</accession>
<feature type="region of interest" description="Disordered" evidence="9">
    <location>
        <begin position="126"/>
        <end position="155"/>
    </location>
</feature>
<dbReference type="HOGENOM" id="CLU_027089_0_2_1"/>
<keyword evidence="5 8" id="KW-1133">Transmembrane helix</keyword>
<evidence type="ECO:0000256" key="7">
    <source>
        <dbReference type="ARBA" id="ARBA00023136"/>
    </source>
</evidence>
<keyword evidence="3 8" id="KW-0813">Transport</keyword>
<dbReference type="InParanoid" id="K0KER2"/>